<dbReference type="RefSeq" id="XP_003739532.1">
    <property type="nucleotide sequence ID" value="XM_003739484.2"/>
</dbReference>
<keyword evidence="2" id="KW-0732">Signal</keyword>
<organism evidence="3 4">
    <name type="scientific">Galendromus occidentalis</name>
    <name type="common">western predatory mite</name>
    <dbReference type="NCBI Taxonomy" id="34638"/>
    <lineage>
        <taxon>Eukaryota</taxon>
        <taxon>Metazoa</taxon>
        <taxon>Ecdysozoa</taxon>
        <taxon>Arthropoda</taxon>
        <taxon>Chelicerata</taxon>
        <taxon>Arachnida</taxon>
        <taxon>Acari</taxon>
        <taxon>Parasitiformes</taxon>
        <taxon>Mesostigmata</taxon>
        <taxon>Gamasina</taxon>
        <taxon>Phytoseioidea</taxon>
        <taxon>Phytoseiidae</taxon>
        <taxon>Typhlodrominae</taxon>
        <taxon>Galendromus</taxon>
    </lineage>
</organism>
<gene>
    <name evidence="4" type="primary">LOC100908821</name>
</gene>
<feature type="signal peptide" evidence="2">
    <location>
        <begin position="1"/>
        <end position="16"/>
    </location>
</feature>
<proteinExistence type="predicted"/>
<dbReference type="GeneID" id="100908821"/>
<dbReference type="AlphaFoldDB" id="A0AAJ6QP85"/>
<feature type="compositionally biased region" description="Low complexity" evidence="1">
    <location>
        <begin position="135"/>
        <end position="150"/>
    </location>
</feature>
<feature type="compositionally biased region" description="Low complexity" evidence="1">
    <location>
        <begin position="25"/>
        <end position="53"/>
    </location>
</feature>
<dbReference type="Proteomes" id="UP000694867">
    <property type="component" value="Unplaced"/>
</dbReference>
<reference evidence="4" key="1">
    <citation type="submission" date="2025-08" db="UniProtKB">
        <authorList>
            <consortium name="RefSeq"/>
        </authorList>
    </citation>
    <scope>IDENTIFICATION</scope>
</reference>
<evidence type="ECO:0000256" key="1">
    <source>
        <dbReference type="SAM" id="MobiDB-lite"/>
    </source>
</evidence>
<sequence length="150" mass="15923">MKIFVVIALCVAVANAGFSGGSSGGWQQEQQSSGWEQQQSSGWQQQQQPQQEQKIIIIKQQGGHGGSSGGSLTVAGPTHVIKTIHQVRTIDQGGKILSKSGGGSGQQAKVLVVKEVKTATIQHAPKQQNNGWAPQQQNNGWASQQQNSGW</sequence>
<evidence type="ECO:0000313" key="4">
    <source>
        <dbReference type="RefSeq" id="XP_003739532.1"/>
    </source>
</evidence>
<keyword evidence="3" id="KW-1185">Reference proteome</keyword>
<evidence type="ECO:0000313" key="3">
    <source>
        <dbReference type="Proteomes" id="UP000694867"/>
    </source>
</evidence>
<feature type="region of interest" description="Disordered" evidence="1">
    <location>
        <begin position="122"/>
        <end position="150"/>
    </location>
</feature>
<protein>
    <submittedName>
        <fullName evidence="4">Uncharacterized protein LOC100908821</fullName>
    </submittedName>
</protein>
<evidence type="ECO:0000256" key="2">
    <source>
        <dbReference type="SAM" id="SignalP"/>
    </source>
</evidence>
<dbReference type="KEGG" id="goe:100908821"/>
<feature type="region of interest" description="Disordered" evidence="1">
    <location>
        <begin position="20"/>
        <end position="53"/>
    </location>
</feature>
<accession>A0AAJ6QP85</accession>
<name>A0AAJ6QP85_9ACAR</name>
<feature type="chain" id="PRO_5042556270" evidence="2">
    <location>
        <begin position="17"/>
        <end position="150"/>
    </location>
</feature>
<feature type="compositionally biased region" description="Polar residues" evidence="1">
    <location>
        <begin position="122"/>
        <end position="134"/>
    </location>
</feature>